<name>A0A8T5UYR1_9EURY</name>
<protein>
    <submittedName>
        <fullName evidence="1">Class I SAM-dependent methyltransferase</fullName>
    </submittedName>
</protein>
<evidence type="ECO:0000313" key="2">
    <source>
        <dbReference type="Proteomes" id="UP000825933"/>
    </source>
</evidence>
<dbReference type="AlphaFoldDB" id="A0A8T5UYR1"/>
<comment type="caution">
    <text evidence="1">The sequence shown here is derived from an EMBL/GenBank/DDBJ whole genome shotgun (WGS) entry which is preliminary data.</text>
</comment>
<dbReference type="GO" id="GO:0032259">
    <property type="term" value="P:methylation"/>
    <property type="evidence" value="ECO:0007669"/>
    <property type="project" value="UniProtKB-KW"/>
</dbReference>
<gene>
    <name evidence="1" type="ORF">K8N75_09700</name>
</gene>
<dbReference type="SUPFAM" id="SSF53335">
    <property type="entry name" value="S-adenosyl-L-methionine-dependent methyltransferases"/>
    <property type="match status" value="1"/>
</dbReference>
<proteinExistence type="predicted"/>
<sequence>MAFDVDKSDVVYLSNLIKKNKIKNICLSEENGYSFSSDIVIASEVFEHVLDPLNLVLNIKKVMCKNSQFFVTTPNGFGPGEIRNRLFFYLFKHNNFIRKLLNKPKYVIGNGSSHCQFFTETRITNLFSKLNFKKISVKNSSIYLSLYHLTENEKNRH</sequence>
<dbReference type="RefSeq" id="WP_223791862.1">
    <property type="nucleotide sequence ID" value="NZ_JAIOUQ010000010.1"/>
</dbReference>
<dbReference type="GO" id="GO:0008168">
    <property type="term" value="F:methyltransferase activity"/>
    <property type="evidence" value="ECO:0007669"/>
    <property type="project" value="UniProtKB-KW"/>
</dbReference>
<dbReference type="Pfam" id="PF13489">
    <property type="entry name" value="Methyltransf_23"/>
    <property type="match status" value="1"/>
</dbReference>
<keyword evidence="2" id="KW-1185">Reference proteome</keyword>
<dbReference type="Proteomes" id="UP000825933">
    <property type="component" value="Unassembled WGS sequence"/>
</dbReference>
<dbReference type="InterPro" id="IPR029063">
    <property type="entry name" value="SAM-dependent_MTases_sf"/>
</dbReference>
<dbReference type="EMBL" id="JAIOUQ010000010">
    <property type="protein sequence ID" value="MBZ2166310.1"/>
    <property type="molecule type" value="Genomic_DNA"/>
</dbReference>
<keyword evidence="1" id="KW-0808">Transferase</keyword>
<reference evidence="2" key="1">
    <citation type="journal article" date="2022" name="Microbiol. Resour. Announc.">
        <title>Draft Genome Sequence of a Methanogenic Archaeon from West Spitsbergen Permafrost.</title>
        <authorList>
            <person name="Trubitsyn V."/>
            <person name="Rivkina E."/>
            <person name="Shcherbakova V."/>
        </authorList>
    </citation>
    <scope>NUCLEOTIDE SEQUENCE [LARGE SCALE GENOMIC DNA]</scope>
    <source>
        <strain evidence="2">VT</strain>
    </source>
</reference>
<accession>A0A8T5UYR1</accession>
<dbReference type="Gene3D" id="3.40.50.150">
    <property type="entry name" value="Vaccinia Virus protein VP39"/>
    <property type="match status" value="1"/>
</dbReference>
<evidence type="ECO:0000313" key="1">
    <source>
        <dbReference type="EMBL" id="MBZ2166310.1"/>
    </source>
</evidence>
<keyword evidence="1" id="KW-0489">Methyltransferase</keyword>
<organism evidence="1 2">
    <name type="scientific">Methanobacterium spitsbergense</name>
    <dbReference type="NCBI Taxonomy" id="2874285"/>
    <lineage>
        <taxon>Archaea</taxon>
        <taxon>Methanobacteriati</taxon>
        <taxon>Methanobacteriota</taxon>
        <taxon>Methanomada group</taxon>
        <taxon>Methanobacteria</taxon>
        <taxon>Methanobacteriales</taxon>
        <taxon>Methanobacteriaceae</taxon>
        <taxon>Methanobacterium</taxon>
    </lineage>
</organism>